<dbReference type="InterPro" id="IPR036514">
    <property type="entry name" value="SGNH_hydro_sf"/>
</dbReference>
<name>A0ABZ2ZW80_9MICC</name>
<evidence type="ECO:0000313" key="4">
    <source>
        <dbReference type="Proteomes" id="UP001448858"/>
    </source>
</evidence>
<dbReference type="InterPro" id="IPR013830">
    <property type="entry name" value="SGNH_hydro"/>
</dbReference>
<dbReference type="SUPFAM" id="SSF52266">
    <property type="entry name" value="SGNH hydrolase"/>
    <property type="match status" value="1"/>
</dbReference>
<feature type="region of interest" description="Disordered" evidence="1">
    <location>
        <begin position="53"/>
        <end position="104"/>
    </location>
</feature>
<proteinExistence type="predicted"/>
<feature type="compositionally biased region" description="Gly residues" evidence="1">
    <location>
        <begin position="74"/>
        <end position="95"/>
    </location>
</feature>
<accession>A0ABZ2ZW80</accession>
<feature type="domain" description="SGNH hydrolase-type esterase" evidence="2">
    <location>
        <begin position="113"/>
        <end position="337"/>
    </location>
</feature>
<protein>
    <submittedName>
        <fullName evidence="3">SGNH/GDSL hydrolase family protein</fullName>
        <ecNumber evidence="3">3.1.-.-</ecNumber>
    </submittedName>
</protein>
<keyword evidence="4" id="KW-1185">Reference proteome</keyword>
<dbReference type="Pfam" id="PF13472">
    <property type="entry name" value="Lipase_GDSL_2"/>
    <property type="match status" value="1"/>
</dbReference>
<dbReference type="CDD" id="cd01823">
    <property type="entry name" value="SEST_like"/>
    <property type="match status" value="1"/>
</dbReference>
<evidence type="ECO:0000256" key="1">
    <source>
        <dbReference type="SAM" id="MobiDB-lite"/>
    </source>
</evidence>
<gene>
    <name evidence="3" type="ORF">AAE021_00425</name>
</gene>
<dbReference type="GO" id="GO:0016787">
    <property type="term" value="F:hydrolase activity"/>
    <property type="evidence" value="ECO:0007669"/>
    <property type="project" value="UniProtKB-KW"/>
</dbReference>
<dbReference type="Proteomes" id="UP001448858">
    <property type="component" value="Chromosome"/>
</dbReference>
<dbReference type="EMBL" id="CP151657">
    <property type="protein sequence ID" value="WZP16092.1"/>
    <property type="molecule type" value="Genomic_DNA"/>
</dbReference>
<dbReference type="PANTHER" id="PTHR37981:SF1">
    <property type="entry name" value="SGNH HYDROLASE-TYPE ESTERASE DOMAIN-CONTAINING PROTEIN"/>
    <property type="match status" value="1"/>
</dbReference>
<dbReference type="EC" id="3.1.-.-" evidence="3"/>
<organism evidence="3 4">
    <name type="scientific">Arthrobacter citreus</name>
    <dbReference type="NCBI Taxonomy" id="1670"/>
    <lineage>
        <taxon>Bacteria</taxon>
        <taxon>Bacillati</taxon>
        <taxon>Actinomycetota</taxon>
        <taxon>Actinomycetes</taxon>
        <taxon>Micrococcales</taxon>
        <taxon>Micrococcaceae</taxon>
        <taxon>Arthrobacter</taxon>
    </lineage>
</organism>
<sequence length="366" mass="36728">MRNFEAPTTFGSHPGCSTAPRLRRAGFVIALTLGLTGLLAGAAAPAGASTVTVSSADQQAWPDGRGGEGRGGEGRGSGGDGRGGGGDGRGWGGGHGDGRGHGHGRNRTVDYVAFGDSYASGYGGGPVLDACGRTAEGYPTLLDALPRVELDSFQACAGATALTTEPAPPAGPVDLPEQISAAVSADLLNRQTDLVTVTISGNDVQFGSVVAACLGDVLPETCAPALAAAQNFAETAVVPQLQASFAAIREAAPRAELVVAGYPHLFDGTTPGALSIEAQNLFNAGTDALNAVVAQQVGDGTFVDVTEVFAGHGIGSAESWILPPDVQFGLHPTAAGYCEGYLPAIVEAVDFLNRNGKGDGGCRGRG</sequence>
<dbReference type="RefSeq" id="WP_342023740.1">
    <property type="nucleotide sequence ID" value="NZ_CP151657.1"/>
</dbReference>
<evidence type="ECO:0000313" key="3">
    <source>
        <dbReference type="EMBL" id="WZP16092.1"/>
    </source>
</evidence>
<dbReference type="InterPro" id="IPR037460">
    <property type="entry name" value="SEST-like"/>
</dbReference>
<dbReference type="Gene3D" id="3.40.50.1110">
    <property type="entry name" value="SGNH hydrolase"/>
    <property type="match status" value="1"/>
</dbReference>
<evidence type="ECO:0000259" key="2">
    <source>
        <dbReference type="Pfam" id="PF13472"/>
    </source>
</evidence>
<reference evidence="3 4" key="1">
    <citation type="submission" date="2024-04" db="EMBL/GenBank/DDBJ databases">
        <title>Arthrobacter sp. from Plains bison fecal sample.</title>
        <authorList>
            <person name="Ruzzini A."/>
        </authorList>
    </citation>
    <scope>NUCLEOTIDE SEQUENCE [LARGE SCALE GENOMIC DNA]</scope>
    <source>
        <strain evidence="3 4">EINP1</strain>
    </source>
</reference>
<dbReference type="PANTHER" id="PTHR37981">
    <property type="entry name" value="LIPASE 2"/>
    <property type="match status" value="1"/>
</dbReference>
<keyword evidence="3" id="KW-0378">Hydrolase</keyword>